<comment type="pathway">
    <text evidence="1">Cofactor biosynthesis; adenosylcobalamin biosynthesis.</text>
</comment>
<evidence type="ECO:0000313" key="9">
    <source>
        <dbReference type="EMBL" id="MCU6699934.1"/>
    </source>
</evidence>
<keyword evidence="5 9" id="KW-0808">Transferase</keyword>
<dbReference type="InterPro" id="IPR006364">
    <property type="entry name" value="CobI/CbiL/CobIJ_dom"/>
</dbReference>
<dbReference type="InterPro" id="IPR035996">
    <property type="entry name" value="4pyrrol_Methylase_sf"/>
</dbReference>
<dbReference type="RefSeq" id="WP_262581428.1">
    <property type="nucleotide sequence ID" value="NZ_JAOQJV010000006.1"/>
</dbReference>
<keyword evidence="6" id="KW-0949">S-adenosyl-L-methionine</keyword>
<dbReference type="PANTHER" id="PTHR43467:SF2">
    <property type="entry name" value="COBALT-PRECORRIN-2 C(20)-METHYLTRANSFERASE"/>
    <property type="match status" value="1"/>
</dbReference>
<dbReference type="InterPro" id="IPR012382">
    <property type="entry name" value="CobI/CbiL"/>
</dbReference>
<name>A0ABT2S5R3_9FIRM</name>
<protein>
    <submittedName>
        <fullName evidence="9">Precorrin-2 C(20)-methyltransferase</fullName>
        <ecNumber evidence="9">2.1.1.130</ecNumber>
    </submittedName>
</protein>
<evidence type="ECO:0000259" key="8">
    <source>
        <dbReference type="Pfam" id="PF00590"/>
    </source>
</evidence>
<evidence type="ECO:0000256" key="2">
    <source>
        <dbReference type="ARBA" id="ARBA00005879"/>
    </source>
</evidence>
<dbReference type="NCBIfam" id="TIGR01467">
    <property type="entry name" value="cobI_cbiL"/>
    <property type="match status" value="1"/>
</dbReference>
<evidence type="ECO:0000313" key="10">
    <source>
        <dbReference type="Proteomes" id="UP001207605"/>
    </source>
</evidence>
<dbReference type="CDD" id="cd11645">
    <property type="entry name" value="Precorrin_2_C20_MT"/>
    <property type="match status" value="1"/>
</dbReference>
<dbReference type="PANTHER" id="PTHR43467">
    <property type="entry name" value="COBALT-PRECORRIN-2 C(20)-METHYLTRANSFERASE"/>
    <property type="match status" value="1"/>
</dbReference>
<dbReference type="GO" id="GO:0030788">
    <property type="term" value="F:precorrin-2 C20-methyltransferase activity"/>
    <property type="evidence" value="ECO:0007669"/>
    <property type="project" value="UniProtKB-EC"/>
</dbReference>
<keyword evidence="10" id="KW-1185">Reference proteome</keyword>
<proteinExistence type="inferred from homology"/>
<feature type="domain" description="Tetrapyrrole methylase" evidence="8">
    <location>
        <begin position="6"/>
        <end position="213"/>
    </location>
</feature>
<reference evidence="9 10" key="1">
    <citation type="journal article" date="2021" name="ISME Commun">
        <title>Automated analysis of genomic sequences facilitates high-throughput and comprehensive description of bacteria.</title>
        <authorList>
            <person name="Hitch T.C.A."/>
        </authorList>
    </citation>
    <scope>NUCLEOTIDE SEQUENCE [LARGE SCALE GENOMIC DNA]</scope>
    <source>
        <strain evidence="9 10">Sanger_02</strain>
    </source>
</reference>
<evidence type="ECO:0000256" key="4">
    <source>
        <dbReference type="ARBA" id="ARBA00022603"/>
    </source>
</evidence>
<dbReference type="EMBL" id="JAOQJV010000006">
    <property type="protein sequence ID" value="MCU6699934.1"/>
    <property type="molecule type" value="Genomic_DNA"/>
</dbReference>
<accession>A0ABT2S5R3</accession>
<organism evidence="9 10">
    <name type="scientific">Dorea ammoniilytica</name>
    <dbReference type="NCBI Taxonomy" id="2981788"/>
    <lineage>
        <taxon>Bacteria</taxon>
        <taxon>Bacillati</taxon>
        <taxon>Bacillota</taxon>
        <taxon>Clostridia</taxon>
        <taxon>Lachnospirales</taxon>
        <taxon>Lachnospiraceae</taxon>
        <taxon>Dorea</taxon>
    </lineage>
</organism>
<keyword evidence="3" id="KW-0169">Cobalamin biosynthesis</keyword>
<dbReference type="EC" id="2.1.1.130" evidence="9"/>
<dbReference type="Proteomes" id="UP001207605">
    <property type="component" value="Unassembled WGS sequence"/>
</dbReference>
<dbReference type="Pfam" id="PF00590">
    <property type="entry name" value="TP_methylase"/>
    <property type="match status" value="1"/>
</dbReference>
<sequence>MDKGILYGVGVGPGDPELLTIKALKVIKECDAIALPVSGTADKTQITAYQIVWKIYPEINKKRIIFLSMPMTKDKKALQQVHAEGAEQVCRKLDKGENVAFLTLGDVSIYSTFLYIQKLVEESGYETRVIPGVPSFCAAAAVLKTGLGEMSDSIHIFPGSYDISDGLELSGTKILMKSGSKIGQVKEELKKYDGQIQMVTNCGMKEEQIYYSLDEIPEQVGYYSLIIAKEGEKR</sequence>
<dbReference type="Gene3D" id="3.40.1010.10">
    <property type="entry name" value="Cobalt-precorrin-4 Transmethylase, Domain 1"/>
    <property type="match status" value="1"/>
</dbReference>
<dbReference type="GO" id="GO:0032259">
    <property type="term" value="P:methylation"/>
    <property type="evidence" value="ECO:0007669"/>
    <property type="project" value="UniProtKB-KW"/>
</dbReference>
<dbReference type="InterPro" id="IPR014777">
    <property type="entry name" value="4pyrrole_Mease_sub1"/>
</dbReference>
<evidence type="ECO:0000256" key="5">
    <source>
        <dbReference type="ARBA" id="ARBA00022679"/>
    </source>
</evidence>
<dbReference type="InterPro" id="IPR014776">
    <property type="entry name" value="4pyrrole_Mease_sub2"/>
</dbReference>
<evidence type="ECO:0000256" key="1">
    <source>
        <dbReference type="ARBA" id="ARBA00004953"/>
    </source>
</evidence>
<evidence type="ECO:0000256" key="3">
    <source>
        <dbReference type="ARBA" id="ARBA00022573"/>
    </source>
</evidence>
<dbReference type="InterPro" id="IPR000878">
    <property type="entry name" value="4pyrrol_Mease"/>
</dbReference>
<dbReference type="PIRSF" id="PIRSF036427">
    <property type="entry name" value="Precrrn-2_mtase"/>
    <property type="match status" value="1"/>
</dbReference>
<gene>
    <name evidence="9" type="primary">cobI</name>
    <name evidence="9" type="ORF">OCV65_06785</name>
</gene>
<comment type="caution">
    <text evidence="9">The sequence shown here is derived from an EMBL/GenBank/DDBJ whole genome shotgun (WGS) entry which is preliminary data.</text>
</comment>
<comment type="similarity">
    <text evidence="2 7">Belongs to the precorrin methyltransferase family.</text>
</comment>
<evidence type="ECO:0000256" key="7">
    <source>
        <dbReference type="PIRNR" id="PIRNR036427"/>
    </source>
</evidence>
<dbReference type="Gene3D" id="3.30.950.10">
    <property type="entry name" value="Methyltransferase, Cobalt-precorrin-4 Transmethylase, Domain 2"/>
    <property type="match status" value="1"/>
</dbReference>
<evidence type="ECO:0000256" key="6">
    <source>
        <dbReference type="ARBA" id="ARBA00022691"/>
    </source>
</evidence>
<dbReference type="SUPFAM" id="SSF53790">
    <property type="entry name" value="Tetrapyrrole methylase"/>
    <property type="match status" value="1"/>
</dbReference>
<keyword evidence="4 9" id="KW-0489">Methyltransferase</keyword>